<dbReference type="RefSeq" id="WP_254758073.1">
    <property type="nucleotide sequence ID" value="NZ_JANCLT010000003.1"/>
</dbReference>
<comment type="caution">
    <text evidence="4">The sequence shown here is derived from an EMBL/GenBank/DDBJ whole genome shotgun (WGS) entry which is preliminary data.</text>
</comment>
<dbReference type="PANTHER" id="PTHR46825">
    <property type="entry name" value="D-ALANYL-D-ALANINE-CARBOXYPEPTIDASE/ENDOPEPTIDASE AMPH"/>
    <property type="match status" value="1"/>
</dbReference>
<evidence type="ECO:0000313" key="4">
    <source>
        <dbReference type="EMBL" id="MCP8968154.1"/>
    </source>
</evidence>
<dbReference type="GO" id="GO:0016020">
    <property type="term" value="C:membrane"/>
    <property type="evidence" value="ECO:0007669"/>
    <property type="project" value="UniProtKB-SubCell"/>
</dbReference>
<dbReference type="Gene3D" id="3.40.710.10">
    <property type="entry name" value="DD-peptidase/beta-lactamase superfamily"/>
    <property type="match status" value="1"/>
</dbReference>
<protein>
    <submittedName>
        <fullName evidence="4">Beta-lactamase family protein</fullName>
    </submittedName>
</protein>
<organism evidence="4 5">
    <name type="scientific">Ectobacillus ponti</name>
    <dbReference type="NCBI Taxonomy" id="2961894"/>
    <lineage>
        <taxon>Bacteria</taxon>
        <taxon>Bacillati</taxon>
        <taxon>Bacillota</taxon>
        <taxon>Bacilli</taxon>
        <taxon>Bacillales</taxon>
        <taxon>Bacillaceae</taxon>
        <taxon>Ectobacillus</taxon>
    </lineage>
</organism>
<dbReference type="InterPro" id="IPR001466">
    <property type="entry name" value="Beta-lactam-related"/>
</dbReference>
<dbReference type="PANTHER" id="PTHR46825:SF11">
    <property type="entry name" value="PENICILLIN-BINDING PROTEIN 4"/>
    <property type="match status" value="1"/>
</dbReference>
<keyword evidence="5" id="KW-1185">Reference proteome</keyword>
<dbReference type="InterPro" id="IPR050491">
    <property type="entry name" value="AmpC-like"/>
</dbReference>
<evidence type="ECO:0000256" key="2">
    <source>
        <dbReference type="ARBA" id="ARBA00023136"/>
    </source>
</evidence>
<dbReference type="EMBL" id="JANCLT010000003">
    <property type="protein sequence ID" value="MCP8968154.1"/>
    <property type="molecule type" value="Genomic_DNA"/>
</dbReference>
<accession>A0AA42BQ78</accession>
<dbReference type="Proteomes" id="UP001156102">
    <property type="component" value="Unassembled WGS sequence"/>
</dbReference>
<evidence type="ECO:0000313" key="5">
    <source>
        <dbReference type="Proteomes" id="UP001156102"/>
    </source>
</evidence>
<feature type="domain" description="Beta-lactamase-related" evidence="3">
    <location>
        <begin position="67"/>
        <end position="367"/>
    </location>
</feature>
<reference evidence="4" key="1">
    <citation type="submission" date="2022-07" db="EMBL/GenBank/DDBJ databases">
        <authorList>
            <person name="Li W.-J."/>
            <person name="Deng Q.-Q."/>
        </authorList>
    </citation>
    <scope>NUCLEOTIDE SEQUENCE</scope>
    <source>
        <strain evidence="4">SYSU M60031</strain>
    </source>
</reference>
<comment type="subcellular location">
    <subcellularLocation>
        <location evidence="1">Membrane</location>
    </subcellularLocation>
</comment>
<dbReference type="InterPro" id="IPR012338">
    <property type="entry name" value="Beta-lactam/transpept-like"/>
</dbReference>
<sequence length="381" mass="41521">MKKERFLTAGLLGAGLLAAGGLALKPAAGSPPPVQQTAIQTEVHTTVQTAAPQHPEEVRTRLDEELAARIDEQLKKKDFNGTALIMHRGNTLIDKGYGYSDFAAQQTNSPEAQYYVGSITKVIVAVAILQLQEQGKLSVDDNVHKYVPAFPESANVTLRGLLTHTSGLADHGGKLDYASAERLAASIGKIPLTDAPGTAWRYTDRNYMVLTAIVEKVCQRPIAEYAQQCVLQPAGMGASGFGKPGKSDTRVTKGYMLKDGQTVPGDALSFRALYGTGDLYTTTHDLQRLDSAILSGKLLSEASRKQMFTPPERINSSFGFGFYTTPLYHNQGVLPGWVAFNSFTPDNQTYVILLSNRKHQNADEDYQLSKEVLQMVQEVKL</sequence>
<proteinExistence type="predicted"/>
<evidence type="ECO:0000256" key="1">
    <source>
        <dbReference type="ARBA" id="ARBA00004370"/>
    </source>
</evidence>
<evidence type="ECO:0000259" key="3">
    <source>
        <dbReference type="Pfam" id="PF00144"/>
    </source>
</evidence>
<dbReference type="AlphaFoldDB" id="A0AA42BQ78"/>
<name>A0AA42BQ78_9BACI</name>
<gene>
    <name evidence="4" type="ORF">NK662_06325</name>
</gene>
<dbReference type="SUPFAM" id="SSF56601">
    <property type="entry name" value="beta-lactamase/transpeptidase-like"/>
    <property type="match status" value="1"/>
</dbReference>
<keyword evidence="2" id="KW-0472">Membrane</keyword>
<dbReference type="Pfam" id="PF00144">
    <property type="entry name" value="Beta-lactamase"/>
    <property type="match status" value="1"/>
</dbReference>